<organism evidence="2 3">
    <name type="scientific">Rhypophila decipiens</name>
    <dbReference type="NCBI Taxonomy" id="261697"/>
    <lineage>
        <taxon>Eukaryota</taxon>
        <taxon>Fungi</taxon>
        <taxon>Dikarya</taxon>
        <taxon>Ascomycota</taxon>
        <taxon>Pezizomycotina</taxon>
        <taxon>Sordariomycetes</taxon>
        <taxon>Sordariomycetidae</taxon>
        <taxon>Sordariales</taxon>
        <taxon>Naviculisporaceae</taxon>
        <taxon>Rhypophila</taxon>
    </lineage>
</organism>
<dbReference type="AlphaFoldDB" id="A0AAN6XV72"/>
<evidence type="ECO:0000259" key="1">
    <source>
        <dbReference type="Pfam" id="PF06985"/>
    </source>
</evidence>
<reference evidence="2" key="2">
    <citation type="submission" date="2023-05" db="EMBL/GenBank/DDBJ databases">
        <authorList>
            <consortium name="Lawrence Berkeley National Laboratory"/>
            <person name="Steindorff A."/>
            <person name="Hensen N."/>
            <person name="Bonometti L."/>
            <person name="Westerberg I."/>
            <person name="Brannstrom I.O."/>
            <person name="Guillou S."/>
            <person name="Cros-Aarteil S."/>
            <person name="Calhoun S."/>
            <person name="Haridas S."/>
            <person name="Kuo A."/>
            <person name="Mondo S."/>
            <person name="Pangilinan J."/>
            <person name="Riley R."/>
            <person name="Labutti K."/>
            <person name="Andreopoulos B."/>
            <person name="Lipzen A."/>
            <person name="Chen C."/>
            <person name="Yanf M."/>
            <person name="Daum C."/>
            <person name="Ng V."/>
            <person name="Clum A."/>
            <person name="Ohm R."/>
            <person name="Martin F."/>
            <person name="Silar P."/>
            <person name="Natvig D."/>
            <person name="Lalanne C."/>
            <person name="Gautier V."/>
            <person name="Ament-Velasquez S.L."/>
            <person name="Kruys A."/>
            <person name="Hutchinson M.I."/>
            <person name="Powell A.J."/>
            <person name="Barry K."/>
            <person name="Miller A.N."/>
            <person name="Grigoriev I.V."/>
            <person name="Debuchy R."/>
            <person name="Gladieux P."/>
            <person name="Thoren M.H."/>
            <person name="Johannesson H."/>
        </authorList>
    </citation>
    <scope>NUCLEOTIDE SEQUENCE</scope>
    <source>
        <strain evidence="2">PSN293</strain>
    </source>
</reference>
<dbReference type="Proteomes" id="UP001301769">
    <property type="component" value="Unassembled WGS sequence"/>
</dbReference>
<feature type="domain" description="Heterokaryon incompatibility" evidence="1">
    <location>
        <begin position="7"/>
        <end position="55"/>
    </location>
</feature>
<dbReference type="Pfam" id="PF06985">
    <property type="entry name" value="HET"/>
    <property type="match status" value="1"/>
</dbReference>
<proteinExistence type="predicted"/>
<accession>A0AAN6XV72</accession>
<reference evidence="2" key="1">
    <citation type="journal article" date="2023" name="Mol. Phylogenet. Evol.">
        <title>Genome-scale phylogeny and comparative genomics of the fungal order Sordariales.</title>
        <authorList>
            <person name="Hensen N."/>
            <person name="Bonometti L."/>
            <person name="Westerberg I."/>
            <person name="Brannstrom I.O."/>
            <person name="Guillou S."/>
            <person name="Cros-Aarteil S."/>
            <person name="Calhoun S."/>
            <person name="Haridas S."/>
            <person name="Kuo A."/>
            <person name="Mondo S."/>
            <person name="Pangilinan J."/>
            <person name="Riley R."/>
            <person name="LaButti K."/>
            <person name="Andreopoulos B."/>
            <person name="Lipzen A."/>
            <person name="Chen C."/>
            <person name="Yan M."/>
            <person name="Daum C."/>
            <person name="Ng V."/>
            <person name="Clum A."/>
            <person name="Steindorff A."/>
            <person name="Ohm R.A."/>
            <person name="Martin F."/>
            <person name="Silar P."/>
            <person name="Natvig D.O."/>
            <person name="Lalanne C."/>
            <person name="Gautier V."/>
            <person name="Ament-Velasquez S.L."/>
            <person name="Kruys A."/>
            <person name="Hutchinson M.I."/>
            <person name="Powell A.J."/>
            <person name="Barry K."/>
            <person name="Miller A.N."/>
            <person name="Grigoriev I.V."/>
            <person name="Debuchy R."/>
            <person name="Gladieux P."/>
            <person name="Hiltunen Thoren M."/>
            <person name="Johannesson H."/>
        </authorList>
    </citation>
    <scope>NUCLEOTIDE SEQUENCE</scope>
    <source>
        <strain evidence="2">PSN293</strain>
    </source>
</reference>
<comment type="caution">
    <text evidence="2">The sequence shown here is derived from an EMBL/GenBank/DDBJ whole genome shotgun (WGS) entry which is preliminary data.</text>
</comment>
<dbReference type="InterPro" id="IPR010730">
    <property type="entry name" value="HET"/>
</dbReference>
<sequence>MTFTLCISKRYLWANSLFIIQYNDADKNYQLPLMIQMYSSALVVLIVAAETGSDDDAN</sequence>
<name>A0AAN6XV72_9PEZI</name>
<protein>
    <recommendedName>
        <fullName evidence="1">Heterokaryon incompatibility domain-containing protein</fullName>
    </recommendedName>
</protein>
<gene>
    <name evidence="2" type="ORF">QBC37DRAFT_381216</name>
</gene>
<evidence type="ECO:0000313" key="3">
    <source>
        <dbReference type="Proteomes" id="UP001301769"/>
    </source>
</evidence>
<evidence type="ECO:0000313" key="2">
    <source>
        <dbReference type="EMBL" id="KAK4206311.1"/>
    </source>
</evidence>
<keyword evidence="3" id="KW-1185">Reference proteome</keyword>
<dbReference type="EMBL" id="MU858442">
    <property type="protein sequence ID" value="KAK4206311.1"/>
    <property type="molecule type" value="Genomic_DNA"/>
</dbReference>